<evidence type="ECO:0000313" key="3">
    <source>
        <dbReference type="Proteomes" id="UP000305041"/>
    </source>
</evidence>
<accession>A0ABY2UTH5</accession>
<dbReference type="SUPFAM" id="SSF53850">
    <property type="entry name" value="Periplasmic binding protein-like II"/>
    <property type="match status" value="1"/>
</dbReference>
<dbReference type="Gene3D" id="3.40.190.290">
    <property type="match status" value="1"/>
</dbReference>
<feature type="domain" description="LysR substrate-binding" evidence="1">
    <location>
        <begin position="40"/>
        <end position="130"/>
    </location>
</feature>
<protein>
    <recommendedName>
        <fullName evidence="1">LysR substrate-binding domain-containing protein</fullName>
    </recommendedName>
</protein>
<gene>
    <name evidence="2" type="ORF">FEE96_21580</name>
</gene>
<name>A0ABY2UTH5_9RHOB</name>
<organism evidence="2 3">
    <name type="scientific">Parasedimentitalea maritima</name>
    <dbReference type="NCBI Taxonomy" id="2578117"/>
    <lineage>
        <taxon>Bacteria</taxon>
        <taxon>Pseudomonadati</taxon>
        <taxon>Pseudomonadota</taxon>
        <taxon>Alphaproteobacteria</taxon>
        <taxon>Rhodobacterales</taxon>
        <taxon>Paracoccaceae</taxon>
        <taxon>Parasedimentitalea</taxon>
    </lineage>
</organism>
<evidence type="ECO:0000313" key="2">
    <source>
        <dbReference type="EMBL" id="TLP56556.1"/>
    </source>
</evidence>
<dbReference type="EMBL" id="VAUA01000013">
    <property type="protein sequence ID" value="TLP56556.1"/>
    <property type="molecule type" value="Genomic_DNA"/>
</dbReference>
<comment type="caution">
    <text evidence="2">The sequence shown here is derived from an EMBL/GenBank/DDBJ whole genome shotgun (WGS) entry which is preliminary data.</text>
</comment>
<reference evidence="2 3" key="1">
    <citation type="submission" date="2019-05" db="EMBL/GenBank/DDBJ databases">
        <title>Draft genome sequence of Pelagicola sp. DSW4-44.</title>
        <authorList>
            <person name="Oh J."/>
        </authorList>
    </citation>
    <scope>NUCLEOTIDE SEQUENCE [LARGE SCALE GENOMIC DNA]</scope>
    <source>
        <strain evidence="2 3">DSW4-44</strain>
    </source>
</reference>
<proteinExistence type="predicted"/>
<dbReference type="InterPro" id="IPR005119">
    <property type="entry name" value="LysR_subst-bd"/>
</dbReference>
<keyword evidence="3" id="KW-1185">Reference proteome</keyword>
<evidence type="ECO:0000259" key="1">
    <source>
        <dbReference type="Pfam" id="PF03466"/>
    </source>
</evidence>
<dbReference type="Proteomes" id="UP000305041">
    <property type="component" value="Unassembled WGS sequence"/>
</dbReference>
<sequence>MTGYGKNRTPRTEFPYKAENFLFQSPTRCSSRFSYSAIAELMSRSIRSSRSSPRPVNSLEALHAACCAGRGTAWLPEFLISHDLDKGHLEPVLIDHADAGAVGGIFILRPETSFLMSRVRALIDFLTDQFH</sequence>
<dbReference type="Pfam" id="PF03466">
    <property type="entry name" value="LysR_substrate"/>
    <property type="match status" value="1"/>
</dbReference>